<dbReference type="SUPFAM" id="SSF56935">
    <property type="entry name" value="Porins"/>
    <property type="match status" value="1"/>
</dbReference>
<dbReference type="InterPro" id="IPR023997">
    <property type="entry name" value="TonB-dep_OMP_SusC/RagA_CS"/>
</dbReference>
<keyword evidence="3 7" id="KW-1134">Transmembrane beta strand</keyword>
<comment type="similarity">
    <text evidence="7">Belongs to the TonB-dependent receptor family.</text>
</comment>
<evidence type="ECO:0000256" key="7">
    <source>
        <dbReference type="PROSITE-ProRule" id="PRU01360"/>
    </source>
</evidence>
<protein>
    <recommendedName>
        <fullName evidence="8">TonB-dependent receptor plug domain-containing protein</fullName>
    </recommendedName>
</protein>
<dbReference type="STRING" id="354355.SAMN05660816_06490"/>
<sequence>MPLQGDPVTVSGRVTDEQGNPLVGANVKVKGTNNGVTTDGQGRFTLANVDGNGMLEVSFVGHETQLLPVKGKTMFTVALGQKVGVLDETVVIAYGTTTRRLSTGNISSVKAIDIEKQPVNNPLLALQGRVPGLIITQSSGFTGSAIKVQVQGQTSIGVGIGSDPLYVIDGVPFPSRSLFTLSAIQGTAGSAPNQAGIQTGSVNPLSFINPSEIESIDVLKDADATAIYGSRAANGAILITTKKGKVGKTKVDFNLQTGAGNVSHFLDVLNREEYLEMRNEAFKNDGITPRSTDYDINGTWDTTKSTNWQKELIGGTSRYTNLNSSVSGGTVNTQFLLSAGYHKETTVFPGDLADQKGSLHFNVNNVSPSQKFKLQLSGSYLIDNNQMISSDLTSVAVSMSPVAPNLYNDDGSLNWALLANGNSTWVNPLSFLYNEYSNKTSNLIGNLITSYEILRGLNIKASFGYNKLQSEQYKISPLQSVRPERRAATLRSSDFSFSSINNWIIEPSLEYKFSINELKVNTLIGSTFLQNDNDYRGQSGSGYSSDVFIKDINSAPTKSASGYFSLYKYNALFGRVTGSWNDKYIVNFTARRDGSSRFGSQNLFHNFGSIAGSWIFSKESLIANKLPFVSFGKFRISYGTTGNDQIGDYRYLNLYNSVTGIGVAYQNSTGLVPNGLPNSYLQWEETKKLQFGLDLGFFNDRILLNANYYQNRCSNQLLDYMLPITAGFPSITRNYPAAIQNTGWELSLNTLIIKTASLTWTNSINLTVPRNKLLKFPDIESSSYATMYTVGKPVTIRRAYKYLGVDQTTGIYNFLAQDGSVTSKPISNDLTEIVNTSPKYYGGFQNSISYKGFQFDILFQFVKQIGSNSYYLFGDRVGQLLSDGRGNQPENILNRWKKTGDISVVQRAYISNSNLSTAEVRALQSDVVYTDASYVRIKNASLSWQVPQSWQRKIATHDVKIYVQGQNLFTITKYKGLDPEIIGSQSLPPLRVVTIGMQVNF</sequence>
<dbReference type="Gene3D" id="2.170.130.10">
    <property type="entry name" value="TonB-dependent receptor, plug domain"/>
    <property type="match status" value="1"/>
</dbReference>
<dbReference type="InterPro" id="IPR037066">
    <property type="entry name" value="Plug_dom_sf"/>
</dbReference>
<dbReference type="SUPFAM" id="SSF49464">
    <property type="entry name" value="Carboxypeptidase regulatory domain-like"/>
    <property type="match status" value="1"/>
</dbReference>
<comment type="subcellular location">
    <subcellularLocation>
        <location evidence="1 7">Cell outer membrane</location>
        <topology evidence="1 7">Multi-pass membrane protein</topology>
    </subcellularLocation>
</comment>
<evidence type="ECO:0000256" key="1">
    <source>
        <dbReference type="ARBA" id="ARBA00004571"/>
    </source>
</evidence>
<dbReference type="Pfam" id="PF13715">
    <property type="entry name" value="CarbopepD_reg_2"/>
    <property type="match status" value="1"/>
</dbReference>
<keyword evidence="2 7" id="KW-0813">Transport</keyword>
<proteinExistence type="inferred from homology"/>
<evidence type="ECO:0000259" key="8">
    <source>
        <dbReference type="Pfam" id="PF07715"/>
    </source>
</evidence>
<reference evidence="10" key="1">
    <citation type="submission" date="2016-04" db="EMBL/GenBank/DDBJ databases">
        <authorList>
            <person name="Chen L."/>
            <person name="Zhuang W."/>
            <person name="Wang G."/>
        </authorList>
    </citation>
    <scope>NUCLEOTIDE SEQUENCE [LARGE SCALE GENOMIC DNA]</scope>
    <source>
        <strain evidence="10">17621</strain>
    </source>
</reference>
<keyword evidence="5 7" id="KW-0472">Membrane</keyword>
<accession>A0A1V9EIM1</accession>
<evidence type="ECO:0000256" key="3">
    <source>
        <dbReference type="ARBA" id="ARBA00022452"/>
    </source>
</evidence>
<dbReference type="InterPro" id="IPR008969">
    <property type="entry name" value="CarboxyPept-like_regulatory"/>
</dbReference>
<comment type="caution">
    <text evidence="9">The sequence shown here is derived from an EMBL/GenBank/DDBJ whole genome shotgun (WGS) entry which is preliminary data.</text>
</comment>
<dbReference type="InterPro" id="IPR023996">
    <property type="entry name" value="TonB-dep_OMP_SusC/RagA"/>
</dbReference>
<organism evidence="9 10">
    <name type="scientific">Niastella yeongjuensis</name>
    <dbReference type="NCBI Taxonomy" id="354355"/>
    <lineage>
        <taxon>Bacteria</taxon>
        <taxon>Pseudomonadati</taxon>
        <taxon>Bacteroidota</taxon>
        <taxon>Chitinophagia</taxon>
        <taxon>Chitinophagales</taxon>
        <taxon>Chitinophagaceae</taxon>
        <taxon>Niastella</taxon>
    </lineage>
</organism>
<dbReference type="NCBIfam" id="TIGR04056">
    <property type="entry name" value="OMP_RagA_SusC"/>
    <property type="match status" value="1"/>
</dbReference>
<dbReference type="AlphaFoldDB" id="A0A1V9EIM1"/>
<evidence type="ECO:0000256" key="6">
    <source>
        <dbReference type="ARBA" id="ARBA00023237"/>
    </source>
</evidence>
<keyword evidence="4 7" id="KW-0812">Transmembrane</keyword>
<dbReference type="InterPro" id="IPR036942">
    <property type="entry name" value="Beta-barrel_TonB_sf"/>
</dbReference>
<dbReference type="Pfam" id="PF07715">
    <property type="entry name" value="Plug"/>
    <property type="match status" value="1"/>
</dbReference>
<dbReference type="InterPro" id="IPR012910">
    <property type="entry name" value="Plug_dom"/>
</dbReference>
<dbReference type="Proteomes" id="UP000192610">
    <property type="component" value="Unassembled WGS sequence"/>
</dbReference>
<name>A0A1V9EIM1_9BACT</name>
<dbReference type="PROSITE" id="PS52016">
    <property type="entry name" value="TONB_DEPENDENT_REC_3"/>
    <property type="match status" value="1"/>
</dbReference>
<dbReference type="EMBL" id="LVXG01000027">
    <property type="protein sequence ID" value="OQP45912.1"/>
    <property type="molecule type" value="Genomic_DNA"/>
</dbReference>
<feature type="domain" description="TonB-dependent receptor plug" evidence="8">
    <location>
        <begin position="102"/>
        <end position="236"/>
    </location>
</feature>
<dbReference type="NCBIfam" id="TIGR04057">
    <property type="entry name" value="SusC_RagA_signa"/>
    <property type="match status" value="1"/>
</dbReference>
<dbReference type="Gene3D" id="2.60.40.1120">
    <property type="entry name" value="Carboxypeptidase-like, regulatory domain"/>
    <property type="match status" value="1"/>
</dbReference>
<evidence type="ECO:0000256" key="4">
    <source>
        <dbReference type="ARBA" id="ARBA00022692"/>
    </source>
</evidence>
<keyword evidence="6 7" id="KW-0998">Cell outer membrane</keyword>
<keyword evidence="10" id="KW-1185">Reference proteome</keyword>
<dbReference type="InterPro" id="IPR039426">
    <property type="entry name" value="TonB-dep_rcpt-like"/>
</dbReference>
<dbReference type="Gene3D" id="2.40.170.20">
    <property type="entry name" value="TonB-dependent receptor, beta-barrel domain"/>
    <property type="match status" value="1"/>
</dbReference>
<evidence type="ECO:0000256" key="5">
    <source>
        <dbReference type="ARBA" id="ARBA00023136"/>
    </source>
</evidence>
<gene>
    <name evidence="9" type="ORF">A4H97_32035</name>
</gene>
<dbReference type="GO" id="GO:0009279">
    <property type="term" value="C:cell outer membrane"/>
    <property type="evidence" value="ECO:0007669"/>
    <property type="project" value="UniProtKB-SubCell"/>
</dbReference>
<evidence type="ECO:0000313" key="10">
    <source>
        <dbReference type="Proteomes" id="UP000192610"/>
    </source>
</evidence>
<evidence type="ECO:0000313" key="9">
    <source>
        <dbReference type="EMBL" id="OQP45912.1"/>
    </source>
</evidence>
<evidence type="ECO:0000256" key="2">
    <source>
        <dbReference type="ARBA" id="ARBA00022448"/>
    </source>
</evidence>